<keyword evidence="8" id="KW-1185">Reference proteome</keyword>
<feature type="transmembrane region" description="Helical" evidence="4">
    <location>
        <begin position="51"/>
        <end position="71"/>
    </location>
</feature>
<dbReference type="STRING" id="91360.SAMN05660330_02316"/>
<evidence type="ECO:0000256" key="1">
    <source>
        <dbReference type="ARBA" id="ARBA00023224"/>
    </source>
</evidence>
<keyword evidence="4" id="KW-0472">Membrane</keyword>
<feature type="transmembrane region" description="Helical" evidence="4">
    <location>
        <begin position="21"/>
        <end position="45"/>
    </location>
</feature>
<feature type="domain" description="HAMP" evidence="6">
    <location>
        <begin position="149"/>
        <end position="184"/>
    </location>
</feature>
<dbReference type="Gene3D" id="1.10.287.950">
    <property type="entry name" value="Methyl-accepting chemotaxis protein"/>
    <property type="match status" value="1"/>
</dbReference>
<dbReference type="InterPro" id="IPR003660">
    <property type="entry name" value="HAMP_dom"/>
</dbReference>
<proteinExistence type="inferred from homology"/>
<dbReference type="CDD" id="cd06225">
    <property type="entry name" value="HAMP"/>
    <property type="match status" value="1"/>
</dbReference>
<feature type="domain" description="Methyl-accepting transducer" evidence="5">
    <location>
        <begin position="189"/>
        <end position="441"/>
    </location>
</feature>
<keyword evidence="4" id="KW-1133">Transmembrane helix</keyword>
<dbReference type="RefSeq" id="WP_143005494.1">
    <property type="nucleotide sequence ID" value="NZ_FNJI01000015.1"/>
</dbReference>
<evidence type="ECO:0000256" key="3">
    <source>
        <dbReference type="PROSITE-ProRule" id="PRU00284"/>
    </source>
</evidence>
<evidence type="ECO:0000259" key="5">
    <source>
        <dbReference type="PROSITE" id="PS50111"/>
    </source>
</evidence>
<dbReference type="PROSITE" id="PS50885">
    <property type="entry name" value="HAMP"/>
    <property type="match status" value="2"/>
</dbReference>
<dbReference type="InterPro" id="IPR004089">
    <property type="entry name" value="MCPsignal_dom"/>
</dbReference>
<dbReference type="AlphaFoldDB" id="A0A1H0RK99"/>
<dbReference type="OrthoDB" id="2489132at2"/>
<sequence length="463" mass="50552">MNTDNNIRYVGGYGTSTGSALLPLFWILLSVSTVVFFFTLAFYFLGNGRGFPIYLLLASAPIFIAISLIGLRLTFRQQKQAGFILQTLEKLATEDFKSRTPVLGEDGLGNIADQLNRTLDRITVLVQTRDDLESFRDSMIKLLMEISTLQEGDLTVRAEVTEDSRGVLAHHFNTLAERLEKVVAKTSTVAHAVKKSATKISGNNSVLIEKNLLQAKNATSVAHKMLSVLKTAQKITGQTKTQQTLLKDLQGDSAGKNSSATALASIDKELKTASRGVMEFQEKSLGLAHVAMAVDKFSEKATLLSLNDSIENSDAPRQHDLQKADEEIKKLAEISSRASKELGLFSANFKGEVLGLVKTTKRVHDQISSELEVLQQIHESTPPPAEIYRQLTAAADEIRNSAAAVEGGLKEIVLTLKAIPAASRESALSNNETLGSMKRLVKTADHLLSFIDQLNLTKRDAKS</sequence>
<dbReference type="PANTHER" id="PTHR32089:SF112">
    <property type="entry name" value="LYSOZYME-LIKE PROTEIN-RELATED"/>
    <property type="match status" value="1"/>
</dbReference>
<keyword evidence="4" id="KW-0812">Transmembrane</keyword>
<reference evidence="7 8" key="1">
    <citation type="submission" date="2016-10" db="EMBL/GenBank/DDBJ databases">
        <authorList>
            <person name="de Groot N.N."/>
        </authorList>
    </citation>
    <scope>NUCLEOTIDE SEQUENCE [LARGE SCALE GENOMIC DNA]</scope>
    <source>
        <strain evidence="7 8">DSM 12130</strain>
    </source>
</reference>
<evidence type="ECO:0000256" key="2">
    <source>
        <dbReference type="ARBA" id="ARBA00029447"/>
    </source>
</evidence>
<evidence type="ECO:0000313" key="8">
    <source>
        <dbReference type="Proteomes" id="UP000199073"/>
    </source>
</evidence>
<feature type="domain" description="HAMP" evidence="6">
    <location>
        <begin position="84"/>
        <end position="127"/>
    </location>
</feature>
<evidence type="ECO:0000313" key="7">
    <source>
        <dbReference type="EMBL" id="SDP29368.1"/>
    </source>
</evidence>
<dbReference type="EMBL" id="FNJI01000015">
    <property type="protein sequence ID" value="SDP29368.1"/>
    <property type="molecule type" value="Genomic_DNA"/>
</dbReference>
<dbReference type="SUPFAM" id="SSF58104">
    <property type="entry name" value="Methyl-accepting chemotaxis protein (MCP) signaling domain"/>
    <property type="match status" value="1"/>
</dbReference>
<protein>
    <submittedName>
        <fullName evidence="7">Methyl-accepting chemotaxis protein</fullName>
    </submittedName>
</protein>
<gene>
    <name evidence="7" type="ORF">SAMN05660330_02316</name>
</gene>
<dbReference type="SMART" id="SM00304">
    <property type="entry name" value="HAMP"/>
    <property type="match status" value="2"/>
</dbReference>
<dbReference type="GO" id="GO:0007165">
    <property type="term" value="P:signal transduction"/>
    <property type="evidence" value="ECO:0007669"/>
    <property type="project" value="UniProtKB-KW"/>
</dbReference>
<organism evidence="7 8">
    <name type="scientific">Desulforhopalus singaporensis</name>
    <dbReference type="NCBI Taxonomy" id="91360"/>
    <lineage>
        <taxon>Bacteria</taxon>
        <taxon>Pseudomonadati</taxon>
        <taxon>Thermodesulfobacteriota</taxon>
        <taxon>Desulfobulbia</taxon>
        <taxon>Desulfobulbales</taxon>
        <taxon>Desulfocapsaceae</taxon>
        <taxon>Desulforhopalus</taxon>
    </lineage>
</organism>
<accession>A0A1H0RK99</accession>
<dbReference type="GO" id="GO:0016020">
    <property type="term" value="C:membrane"/>
    <property type="evidence" value="ECO:0007669"/>
    <property type="project" value="InterPro"/>
</dbReference>
<name>A0A1H0RK99_9BACT</name>
<dbReference type="PANTHER" id="PTHR32089">
    <property type="entry name" value="METHYL-ACCEPTING CHEMOTAXIS PROTEIN MCPB"/>
    <property type="match status" value="1"/>
</dbReference>
<evidence type="ECO:0000259" key="6">
    <source>
        <dbReference type="PROSITE" id="PS50885"/>
    </source>
</evidence>
<keyword evidence="1 3" id="KW-0807">Transducer</keyword>
<comment type="similarity">
    <text evidence="2">Belongs to the methyl-accepting chemotaxis (MCP) protein family.</text>
</comment>
<dbReference type="Proteomes" id="UP000199073">
    <property type="component" value="Unassembled WGS sequence"/>
</dbReference>
<evidence type="ECO:0000256" key="4">
    <source>
        <dbReference type="SAM" id="Phobius"/>
    </source>
</evidence>
<dbReference type="PROSITE" id="PS50111">
    <property type="entry name" value="CHEMOTAXIS_TRANSDUC_2"/>
    <property type="match status" value="1"/>
</dbReference>